<evidence type="ECO:0008006" key="3">
    <source>
        <dbReference type="Google" id="ProtNLM"/>
    </source>
</evidence>
<sequence length="164" mass="17128">MIIVAPLHEVGEAIRIWRPSHLIGLASPGAELADVPDGVERLQLTFHDIVEPQGDLQPVTEADVAALLDFARSWSGTAPLLVQCWAGVSRSPAVAYAVACAIRGGGEEVALADALRSAAPFATPNRRLVALADAALDRQGRMVEAVAAIGRGAETSTGATFRLL</sequence>
<dbReference type="Proteomes" id="UP000663918">
    <property type="component" value="Chromosome"/>
</dbReference>
<dbReference type="RefSeq" id="WP_207868374.1">
    <property type="nucleotide sequence ID" value="NZ_CP062222.1"/>
</dbReference>
<dbReference type="SUPFAM" id="SSF52799">
    <property type="entry name" value="(Phosphotyrosine protein) phosphatases II"/>
    <property type="match status" value="1"/>
</dbReference>
<dbReference type="AlphaFoldDB" id="A0A975C0A7"/>
<evidence type="ECO:0000313" key="1">
    <source>
        <dbReference type="EMBL" id="QTC89959.1"/>
    </source>
</evidence>
<name>A0A975C0A7_9CAUL</name>
<accession>A0A975C0A7</accession>
<dbReference type="Gene3D" id="3.90.190.10">
    <property type="entry name" value="Protein tyrosine phosphatase superfamily"/>
    <property type="match status" value="1"/>
</dbReference>
<organism evidence="1 2">
    <name type="scientific">Brevundimonas goettingensis</name>
    <dbReference type="NCBI Taxonomy" id="2774190"/>
    <lineage>
        <taxon>Bacteria</taxon>
        <taxon>Pseudomonadati</taxon>
        <taxon>Pseudomonadota</taxon>
        <taxon>Alphaproteobacteria</taxon>
        <taxon>Caulobacterales</taxon>
        <taxon>Caulobacteraceae</taxon>
        <taxon>Brevundimonas</taxon>
    </lineage>
</organism>
<dbReference type="InterPro" id="IPR029021">
    <property type="entry name" value="Prot-tyrosine_phosphatase-like"/>
</dbReference>
<evidence type="ECO:0000313" key="2">
    <source>
        <dbReference type="Proteomes" id="UP000663918"/>
    </source>
</evidence>
<dbReference type="KEGG" id="bgoe:IFJ75_11720"/>
<proteinExistence type="predicted"/>
<gene>
    <name evidence="1" type="ORF">IFJ75_11720</name>
</gene>
<dbReference type="EMBL" id="CP062222">
    <property type="protein sequence ID" value="QTC89959.1"/>
    <property type="molecule type" value="Genomic_DNA"/>
</dbReference>
<reference evidence="1" key="1">
    <citation type="submission" date="2020-09" db="EMBL/GenBank/DDBJ databases">
        <title>Brevundimonas sp. LVF2 isolated from a puddle in Goettingen, Germany.</title>
        <authorList>
            <person name="Friedrich I."/>
            <person name="Klassen A."/>
            <person name="Hannes N."/>
            <person name="Schneider D."/>
            <person name="Hertel R."/>
            <person name="Daniel R."/>
        </authorList>
    </citation>
    <scope>NUCLEOTIDE SEQUENCE</scope>
    <source>
        <strain evidence="1">LVF2</strain>
    </source>
</reference>
<protein>
    <recommendedName>
        <fullName evidence="3">Protein tyrosine phosphatase</fullName>
    </recommendedName>
</protein>
<keyword evidence="2" id="KW-1185">Reference proteome</keyword>